<keyword evidence="2" id="KW-1185">Reference proteome</keyword>
<reference evidence="1 2" key="1">
    <citation type="journal article" date="2015" name="Stand. Genomic Sci.">
        <title>Genomic Encyclopedia of Bacterial and Archaeal Type Strains, Phase III: the genomes of soil and plant-associated and newly described type strains.</title>
        <authorList>
            <person name="Whitman W.B."/>
            <person name="Woyke T."/>
            <person name="Klenk H.P."/>
            <person name="Zhou Y."/>
            <person name="Lilburn T.G."/>
            <person name="Beck B.J."/>
            <person name="De Vos P."/>
            <person name="Vandamme P."/>
            <person name="Eisen J.A."/>
            <person name="Garrity G."/>
            <person name="Hugenholtz P."/>
            <person name="Kyrpides N.C."/>
        </authorList>
    </citation>
    <scope>NUCLEOTIDE SEQUENCE [LARGE SCALE GENOMIC DNA]</scope>
    <source>
        <strain evidence="1 2">CGMCC 1.5364</strain>
    </source>
</reference>
<protein>
    <submittedName>
        <fullName evidence="1">Uncharacterized protein</fullName>
    </submittedName>
</protein>
<proteinExistence type="predicted"/>
<dbReference type="RefSeq" id="WP_145398578.1">
    <property type="nucleotide sequence ID" value="NZ_VLKU01000008.1"/>
</dbReference>
<name>A0A562NKP1_9RHOB</name>
<dbReference type="EMBL" id="VLKU01000008">
    <property type="protein sequence ID" value="TWI32775.1"/>
    <property type="molecule type" value="Genomic_DNA"/>
</dbReference>
<dbReference type="Proteomes" id="UP000316225">
    <property type="component" value="Unassembled WGS sequence"/>
</dbReference>
<gene>
    <name evidence="1" type="ORF">IQ24_02650</name>
</gene>
<comment type="caution">
    <text evidence="1">The sequence shown here is derived from an EMBL/GenBank/DDBJ whole genome shotgun (WGS) entry which is preliminary data.</text>
</comment>
<accession>A0A562NKP1</accession>
<sequence length="115" mass="13521">MKETFYPKGWLYLHPNGIEMEHEAIFRVEAETYPLEPYSWGQSRGYETEISATLVRFSTDRTREDAVKIDGEAEIARQEGLFAETFDVNEAFEDAEHELAEYRSGMREEMWWAAE</sequence>
<dbReference type="OrthoDB" id="9919378at2"/>
<evidence type="ECO:0000313" key="2">
    <source>
        <dbReference type="Proteomes" id="UP000316225"/>
    </source>
</evidence>
<organism evidence="1 2">
    <name type="scientific">Paracoccus sulfuroxidans</name>
    <dbReference type="NCBI Taxonomy" id="384678"/>
    <lineage>
        <taxon>Bacteria</taxon>
        <taxon>Pseudomonadati</taxon>
        <taxon>Pseudomonadota</taxon>
        <taxon>Alphaproteobacteria</taxon>
        <taxon>Rhodobacterales</taxon>
        <taxon>Paracoccaceae</taxon>
        <taxon>Paracoccus</taxon>
    </lineage>
</organism>
<evidence type="ECO:0000313" key="1">
    <source>
        <dbReference type="EMBL" id="TWI32775.1"/>
    </source>
</evidence>
<dbReference type="AlphaFoldDB" id="A0A562NKP1"/>